<dbReference type="AlphaFoldDB" id="A0A927CIH1"/>
<dbReference type="RefSeq" id="WP_190932129.1">
    <property type="nucleotide sequence ID" value="NZ_JACXJA010000061.1"/>
</dbReference>
<proteinExistence type="predicted"/>
<name>A0A927CIH1_9BACL</name>
<reference evidence="1" key="1">
    <citation type="submission" date="2020-09" db="EMBL/GenBank/DDBJ databases">
        <title>A novel bacterium of genus Paenibacillus, isolated from South China Sea.</title>
        <authorList>
            <person name="Huang H."/>
            <person name="Mo K."/>
            <person name="Hu Y."/>
        </authorList>
    </citation>
    <scope>NUCLEOTIDE SEQUENCE</scope>
    <source>
        <strain evidence="1">IB182363</strain>
    </source>
</reference>
<dbReference type="InterPro" id="IPR049825">
    <property type="entry name" value="Lasso_PadeA-like"/>
</dbReference>
<accession>A0A927CIH1</accession>
<organism evidence="1 2">
    <name type="scientific">Paenibacillus oceani</name>
    <dbReference type="NCBI Taxonomy" id="2772510"/>
    <lineage>
        <taxon>Bacteria</taxon>
        <taxon>Bacillati</taxon>
        <taxon>Bacillota</taxon>
        <taxon>Bacilli</taxon>
        <taxon>Bacillales</taxon>
        <taxon>Paenibacillaceae</taxon>
        <taxon>Paenibacillus</taxon>
    </lineage>
</organism>
<sequence>MKKEWQAPTLEVLDVSMTMSGIGSTKVDWTWVGGKLDGDLYDS</sequence>
<keyword evidence="2" id="KW-1185">Reference proteome</keyword>
<evidence type="ECO:0000313" key="2">
    <source>
        <dbReference type="Proteomes" id="UP000639396"/>
    </source>
</evidence>
<dbReference type="EMBL" id="JACXJA010000061">
    <property type="protein sequence ID" value="MBD2866516.1"/>
    <property type="molecule type" value="Genomic_DNA"/>
</dbReference>
<comment type="caution">
    <text evidence="1">The sequence shown here is derived from an EMBL/GenBank/DDBJ whole genome shotgun (WGS) entry which is preliminary data.</text>
</comment>
<protein>
    <submittedName>
        <fullName evidence="1">Paeninodin family lasso peptide</fullName>
    </submittedName>
</protein>
<evidence type="ECO:0000313" key="1">
    <source>
        <dbReference type="EMBL" id="MBD2866516.1"/>
    </source>
</evidence>
<dbReference type="NCBIfam" id="NF033524">
    <property type="entry name" value="lasso_PadeA_fam"/>
    <property type="match status" value="1"/>
</dbReference>
<gene>
    <name evidence="1" type="ORF">IDH45_31550</name>
</gene>
<dbReference type="Proteomes" id="UP000639396">
    <property type="component" value="Unassembled WGS sequence"/>
</dbReference>